<gene>
    <name evidence="4" type="ORF">SAMN04488071_1281</name>
</gene>
<comment type="subunit">
    <text evidence="2">Homodimer.</text>
</comment>
<dbReference type="HAMAP" id="MF_00274">
    <property type="entry name" value="DNA_YbaB_EbfC"/>
    <property type="match status" value="1"/>
</dbReference>
<dbReference type="InterPro" id="IPR036894">
    <property type="entry name" value="YbaB-like_sf"/>
</dbReference>
<keyword evidence="2" id="KW-0963">Cytoplasm</keyword>
<feature type="coiled-coil region" evidence="3">
    <location>
        <begin position="4"/>
        <end position="31"/>
    </location>
</feature>
<accession>A0A1G6XL50</accession>
<comment type="similarity">
    <text evidence="2">Belongs to the YbaB/EbfC family.</text>
</comment>
<keyword evidence="3" id="KW-0175">Coiled coil</keyword>
<reference evidence="4 5" key="1">
    <citation type="submission" date="2016-10" db="EMBL/GenBank/DDBJ databases">
        <authorList>
            <person name="de Groot N.N."/>
        </authorList>
    </citation>
    <scope>NUCLEOTIDE SEQUENCE [LARGE SCALE GENOMIC DNA]</scope>
    <source>
        <strain evidence="4 5">CGMCC 1.9109</strain>
    </source>
</reference>
<comment type="function">
    <text evidence="2">Binds to DNA and alters its conformation. May be involved in regulation of gene expression, nucleoid organization and DNA protection.</text>
</comment>
<dbReference type="STRING" id="637679.GCA_001550055_00961"/>
<dbReference type="InterPro" id="IPR004401">
    <property type="entry name" value="YbaB/EbfC"/>
</dbReference>
<evidence type="ECO:0000313" key="5">
    <source>
        <dbReference type="Proteomes" id="UP000183685"/>
    </source>
</evidence>
<name>A0A1G6XL50_9PROT</name>
<dbReference type="Pfam" id="PF02575">
    <property type="entry name" value="YbaB_DNA_bd"/>
    <property type="match status" value="1"/>
</dbReference>
<evidence type="ECO:0000313" key="4">
    <source>
        <dbReference type="EMBL" id="SDD78959.1"/>
    </source>
</evidence>
<dbReference type="SUPFAM" id="SSF82607">
    <property type="entry name" value="YbaB-like"/>
    <property type="match status" value="1"/>
</dbReference>
<comment type="subcellular location">
    <subcellularLocation>
        <location evidence="2">Cytoplasm</location>
        <location evidence="2">Nucleoid</location>
    </subcellularLocation>
</comment>
<keyword evidence="5" id="KW-1185">Reference proteome</keyword>
<dbReference type="PANTHER" id="PTHR33449:SF1">
    <property type="entry name" value="NUCLEOID-ASSOCIATED PROTEIN YBAB"/>
    <property type="match status" value="1"/>
</dbReference>
<dbReference type="Gene3D" id="3.30.1310.10">
    <property type="entry name" value="Nucleoid-associated protein YbaB-like domain"/>
    <property type="match status" value="1"/>
</dbReference>
<dbReference type="OrthoDB" id="9803080at2"/>
<dbReference type="AlphaFoldDB" id="A0A1G6XL50"/>
<dbReference type="NCBIfam" id="TIGR00103">
    <property type="entry name" value="DNA_YbaB_EbfC"/>
    <property type="match status" value="1"/>
</dbReference>
<dbReference type="GO" id="GO:0003677">
    <property type="term" value="F:DNA binding"/>
    <property type="evidence" value="ECO:0007669"/>
    <property type="project" value="UniProtKB-UniRule"/>
</dbReference>
<organism evidence="4 5">
    <name type="scientific">Kordiimonas lacus</name>
    <dbReference type="NCBI Taxonomy" id="637679"/>
    <lineage>
        <taxon>Bacteria</taxon>
        <taxon>Pseudomonadati</taxon>
        <taxon>Pseudomonadota</taxon>
        <taxon>Alphaproteobacteria</taxon>
        <taxon>Kordiimonadales</taxon>
        <taxon>Kordiimonadaceae</taxon>
        <taxon>Kordiimonas</taxon>
    </lineage>
</organism>
<evidence type="ECO:0000256" key="3">
    <source>
        <dbReference type="SAM" id="Coils"/>
    </source>
</evidence>
<dbReference type="Proteomes" id="UP000183685">
    <property type="component" value="Unassembled WGS sequence"/>
</dbReference>
<evidence type="ECO:0000256" key="1">
    <source>
        <dbReference type="ARBA" id="ARBA00023125"/>
    </source>
</evidence>
<evidence type="ECO:0000256" key="2">
    <source>
        <dbReference type="HAMAP-Rule" id="MF_00274"/>
    </source>
</evidence>
<dbReference type="PIRSF" id="PIRSF004555">
    <property type="entry name" value="UCP004555"/>
    <property type="match status" value="1"/>
</dbReference>
<dbReference type="GO" id="GO:0005829">
    <property type="term" value="C:cytosol"/>
    <property type="evidence" value="ECO:0007669"/>
    <property type="project" value="TreeGrafter"/>
</dbReference>
<keyword evidence="1 2" id="KW-0238">DNA-binding</keyword>
<proteinExistence type="inferred from homology"/>
<dbReference type="EMBL" id="FNAK01000003">
    <property type="protein sequence ID" value="SDD78959.1"/>
    <property type="molecule type" value="Genomic_DNA"/>
</dbReference>
<dbReference type="GO" id="GO:0043590">
    <property type="term" value="C:bacterial nucleoid"/>
    <property type="evidence" value="ECO:0007669"/>
    <property type="project" value="UniProtKB-UniRule"/>
</dbReference>
<dbReference type="PANTHER" id="PTHR33449">
    <property type="entry name" value="NUCLEOID-ASSOCIATED PROTEIN YBAB"/>
    <property type="match status" value="1"/>
</dbReference>
<sequence length="107" mass="11379">MKNLSDMLKKAQEMQAKMGDMQAELDHVEVEGTAGAGMVKVVLSGKGDMKSVSLDPSIFSSEDKEVVEDLIVAAHNQAKAKVADAAAEKMKDLTGGLDLPPGFKMPF</sequence>
<protein>
    <recommendedName>
        <fullName evidence="2">Nucleoid-associated protein SAMN04488071_1281</fullName>
    </recommendedName>
</protein>